<name>A0AAP5T7E5_9MICC</name>
<evidence type="ECO:0000313" key="3">
    <source>
        <dbReference type="Proteomes" id="UP001185728"/>
    </source>
</evidence>
<sequence length="159" mass="17241">MTLSPFTVVAGTFYRAVDARFVDSALRGSRSAGRYSPPDALTLYLSSSPEGVDAAMVAHTDATTPPRELLTFDVHAERIVDLRDAEALAALGVDLADAMAPWKPAAEVGEEPSSWAVRRRLEEAGAHGLIDPSRTAPGLWHLTLFRWNEDGTPRVTRTL</sequence>
<dbReference type="EMBL" id="JAWLUK010000011">
    <property type="protein sequence ID" value="MDV7177412.1"/>
    <property type="molecule type" value="Genomic_DNA"/>
</dbReference>
<protein>
    <submittedName>
        <fullName evidence="2">RES domain-containing protein</fullName>
    </submittedName>
</protein>
<dbReference type="Proteomes" id="UP001185728">
    <property type="component" value="Unassembled WGS sequence"/>
</dbReference>
<proteinExistence type="predicted"/>
<feature type="domain" description="RES" evidence="1">
    <location>
        <begin position="13"/>
        <end position="151"/>
    </location>
</feature>
<reference evidence="2" key="1">
    <citation type="submission" date="2023-10" db="EMBL/GenBank/DDBJ databases">
        <title>Development of a sustainable strategy for remediation of hydrocarbon-contaminated territories based on the waste exchange concept.</title>
        <authorList>
            <person name="Krivoruchko A."/>
        </authorList>
    </citation>
    <scope>NUCLEOTIDE SEQUENCE</scope>
    <source>
        <strain evidence="2">IEGM 1325</strain>
    </source>
</reference>
<evidence type="ECO:0000313" key="2">
    <source>
        <dbReference type="EMBL" id="MDV7177412.1"/>
    </source>
</evidence>
<evidence type="ECO:0000259" key="1">
    <source>
        <dbReference type="Pfam" id="PF08808"/>
    </source>
</evidence>
<gene>
    <name evidence="2" type="ORF">R4064_07155</name>
</gene>
<dbReference type="InterPro" id="IPR014914">
    <property type="entry name" value="RES_dom"/>
</dbReference>
<organism evidence="2 3">
    <name type="scientific">Micrococcus yunnanensis</name>
    <dbReference type="NCBI Taxonomy" id="566027"/>
    <lineage>
        <taxon>Bacteria</taxon>
        <taxon>Bacillati</taxon>
        <taxon>Actinomycetota</taxon>
        <taxon>Actinomycetes</taxon>
        <taxon>Micrococcales</taxon>
        <taxon>Micrococcaceae</taxon>
        <taxon>Micrococcus</taxon>
    </lineage>
</organism>
<comment type="caution">
    <text evidence="2">The sequence shown here is derived from an EMBL/GenBank/DDBJ whole genome shotgun (WGS) entry which is preliminary data.</text>
</comment>
<dbReference type="AlphaFoldDB" id="A0AAP5T7E5"/>
<dbReference type="Pfam" id="PF08808">
    <property type="entry name" value="RES"/>
    <property type="match status" value="1"/>
</dbReference>
<accession>A0AAP5T7E5</accession>
<dbReference type="RefSeq" id="WP_135019594.1">
    <property type="nucleotide sequence ID" value="NZ_JAWLUK010000011.1"/>
</dbReference>